<name>A0A9I9DKZ6_CUCME</name>
<organism evidence="2">
    <name type="scientific">Cucumis melo</name>
    <name type="common">Muskmelon</name>
    <dbReference type="NCBI Taxonomy" id="3656"/>
    <lineage>
        <taxon>Eukaryota</taxon>
        <taxon>Viridiplantae</taxon>
        <taxon>Streptophyta</taxon>
        <taxon>Embryophyta</taxon>
        <taxon>Tracheophyta</taxon>
        <taxon>Spermatophyta</taxon>
        <taxon>Magnoliopsida</taxon>
        <taxon>eudicotyledons</taxon>
        <taxon>Gunneridae</taxon>
        <taxon>Pentapetalae</taxon>
        <taxon>rosids</taxon>
        <taxon>fabids</taxon>
        <taxon>Cucurbitales</taxon>
        <taxon>Cucurbitaceae</taxon>
        <taxon>Benincaseae</taxon>
        <taxon>Cucumis</taxon>
    </lineage>
</organism>
<keyword evidence="1" id="KW-0472">Membrane</keyword>
<dbReference type="PANTHER" id="PTHR36338:SF1">
    <property type="entry name" value="OS02G0495900 PROTEIN"/>
    <property type="match status" value="1"/>
</dbReference>
<dbReference type="Gramene" id="MELO3C019617.2.1">
    <property type="protein sequence ID" value="MELO3C019617.2.1"/>
    <property type="gene ID" value="MELO3C019617.2"/>
</dbReference>
<dbReference type="AlphaFoldDB" id="A0A9I9DKZ6"/>
<dbReference type="PANTHER" id="PTHR36338">
    <property type="entry name" value="OS02G0495900 PROTEIN"/>
    <property type="match status" value="1"/>
</dbReference>
<evidence type="ECO:0000256" key="1">
    <source>
        <dbReference type="SAM" id="Phobius"/>
    </source>
</evidence>
<dbReference type="EnsemblPlants" id="MELO3C019617.2.1">
    <property type="protein sequence ID" value="MELO3C019617.2.1"/>
    <property type="gene ID" value="MELO3C019617.2"/>
</dbReference>
<reference evidence="2" key="1">
    <citation type="submission" date="2023-03" db="UniProtKB">
        <authorList>
            <consortium name="EnsemblPlants"/>
        </authorList>
    </citation>
    <scope>IDENTIFICATION</scope>
</reference>
<feature type="transmembrane region" description="Helical" evidence="1">
    <location>
        <begin position="21"/>
        <end position="41"/>
    </location>
</feature>
<keyword evidence="1" id="KW-1133">Transmembrane helix</keyword>
<accession>A0A9I9DKZ6</accession>
<evidence type="ECO:0000313" key="2">
    <source>
        <dbReference type="EnsemblPlants" id="MELO3C019617.2.1"/>
    </source>
</evidence>
<protein>
    <submittedName>
        <fullName evidence="2">Uncharacterized protein</fullName>
    </submittedName>
</protein>
<keyword evidence="1" id="KW-0812">Transmembrane</keyword>
<sequence>MSILWEKSETWRWLVRKTRDSKSFFFTFATACGLVPCLIGYCVMQATNSTNEQLEARLRQNARPESLQSISSYKPVCLLCTVSFELHQFACWYFQMMGQVNRERLAEYLGELQRKEDTNDRYVAALEGKTLTRKPYVRIQPIPNQSNDATVTAISLCKLQLFDFSTMWPHPKAKSFPAVKQMGQTCISIGNNDEYNVSVGVVARYVLLSLSHVLAPYQKKQRTSINAAKAKAASFSGTPMFFDIISVKLTNCYVVIRKNARSESDSTDVYD</sequence>
<proteinExistence type="predicted"/>